<evidence type="ECO:0000256" key="5">
    <source>
        <dbReference type="ARBA" id="ARBA00023027"/>
    </source>
</evidence>
<dbReference type="EC" id="1.4.1.1" evidence="3 6"/>
<dbReference type="InterPro" id="IPR007698">
    <property type="entry name" value="AlaDH/PNT_NAD(H)-bd"/>
</dbReference>
<feature type="active site" description="Proton donor/acceptor" evidence="7">
    <location>
        <position position="96"/>
    </location>
</feature>
<feature type="domain" description="Alanine dehydrogenase/pyridine nucleotide transhydrogenase NAD(H)-binding" evidence="10">
    <location>
        <begin position="148"/>
        <end position="298"/>
    </location>
</feature>
<dbReference type="Pfam" id="PF05222">
    <property type="entry name" value="AlaDh_PNT_N"/>
    <property type="match status" value="1"/>
</dbReference>
<accession>A0A8H2M6L0</accession>
<comment type="catalytic activity">
    <reaction evidence="6">
        <text>L-alanine + NAD(+) + H2O = pyruvate + NH4(+) + NADH + H(+)</text>
        <dbReference type="Rhea" id="RHEA:18405"/>
        <dbReference type="ChEBI" id="CHEBI:15361"/>
        <dbReference type="ChEBI" id="CHEBI:15377"/>
        <dbReference type="ChEBI" id="CHEBI:15378"/>
        <dbReference type="ChEBI" id="CHEBI:28938"/>
        <dbReference type="ChEBI" id="CHEBI:57540"/>
        <dbReference type="ChEBI" id="CHEBI:57945"/>
        <dbReference type="ChEBI" id="CHEBI:57972"/>
        <dbReference type="EC" id="1.4.1.1"/>
    </reaction>
</comment>
<feature type="binding site" evidence="9">
    <location>
        <position position="133"/>
    </location>
    <ligand>
        <name>NAD(+)</name>
        <dbReference type="ChEBI" id="CHEBI:57540"/>
    </ligand>
</feature>
<keyword evidence="4 6" id="KW-0560">Oxidoreductase</keyword>
<dbReference type="SUPFAM" id="SSF51735">
    <property type="entry name" value="NAD(P)-binding Rossmann-fold domains"/>
    <property type="match status" value="1"/>
</dbReference>
<organism evidence="12 13">
    <name type="scientific">Urinicoccus massiliensis</name>
    <dbReference type="NCBI Taxonomy" id="1723382"/>
    <lineage>
        <taxon>Bacteria</taxon>
        <taxon>Bacillati</taxon>
        <taxon>Bacillota</taxon>
        <taxon>Tissierellia</taxon>
        <taxon>Tissierellales</taxon>
        <taxon>Peptoniphilaceae</taxon>
        <taxon>Urinicoccus</taxon>
    </lineage>
</organism>
<keyword evidence="13" id="KW-1185">Reference proteome</keyword>
<dbReference type="Gene3D" id="3.40.50.720">
    <property type="entry name" value="NAD(P)-binding Rossmann-like Domain"/>
    <property type="match status" value="2"/>
</dbReference>
<comment type="similarity">
    <text evidence="2 6">Belongs to the AlaDH/PNT family.</text>
</comment>
<evidence type="ECO:0000256" key="9">
    <source>
        <dbReference type="PIRSR" id="PIRSR000183-3"/>
    </source>
</evidence>
<feature type="active site" description="Proton donor/acceptor" evidence="7">
    <location>
        <position position="269"/>
    </location>
</feature>
<evidence type="ECO:0000259" key="11">
    <source>
        <dbReference type="SMART" id="SM01003"/>
    </source>
</evidence>
<evidence type="ECO:0000256" key="2">
    <source>
        <dbReference type="ARBA" id="ARBA00005689"/>
    </source>
</evidence>
<dbReference type="InterPro" id="IPR007886">
    <property type="entry name" value="AlaDH/PNT_N"/>
</dbReference>
<evidence type="ECO:0000256" key="4">
    <source>
        <dbReference type="ARBA" id="ARBA00023002"/>
    </source>
</evidence>
<dbReference type="RefSeq" id="WP_072470426.1">
    <property type="nucleotide sequence ID" value="NZ_CAACYI010000001.1"/>
</dbReference>
<evidence type="ECO:0000313" key="12">
    <source>
        <dbReference type="EMBL" id="VFB15786.1"/>
    </source>
</evidence>
<dbReference type="AlphaFoldDB" id="A0A8H2M6L0"/>
<evidence type="ECO:0000256" key="6">
    <source>
        <dbReference type="PIRNR" id="PIRNR000183"/>
    </source>
</evidence>
<dbReference type="InterPro" id="IPR008143">
    <property type="entry name" value="Ala_DH/PNT_CS2"/>
</dbReference>
<dbReference type="Proteomes" id="UP000377798">
    <property type="component" value="Unassembled WGS sequence"/>
</dbReference>
<dbReference type="GO" id="GO:0000286">
    <property type="term" value="F:alanine dehydrogenase activity"/>
    <property type="evidence" value="ECO:0007669"/>
    <property type="project" value="UniProtKB-UniRule"/>
</dbReference>
<dbReference type="GO" id="GO:0005886">
    <property type="term" value="C:plasma membrane"/>
    <property type="evidence" value="ECO:0007669"/>
    <property type="project" value="TreeGrafter"/>
</dbReference>
<evidence type="ECO:0000256" key="3">
    <source>
        <dbReference type="ARBA" id="ARBA00012897"/>
    </source>
</evidence>
<dbReference type="CDD" id="cd05305">
    <property type="entry name" value="L-AlaDH"/>
    <property type="match status" value="1"/>
</dbReference>
<feature type="binding site" evidence="8">
    <location>
        <position position="15"/>
    </location>
    <ligand>
        <name>substrate</name>
    </ligand>
</feature>
<evidence type="ECO:0000313" key="13">
    <source>
        <dbReference type="Proteomes" id="UP000377798"/>
    </source>
</evidence>
<evidence type="ECO:0000259" key="10">
    <source>
        <dbReference type="SMART" id="SM01002"/>
    </source>
</evidence>
<comment type="caution">
    <text evidence="12">The sequence shown here is derived from an EMBL/GenBank/DDBJ whole genome shotgun (WGS) entry which is preliminary data.</text>
</comment>
<dbReference type="InterPro" id="IPR008141">
    <property type="entry name" value="Ala_DH"/>
</dbReference>
<evidence type="ECO:0000256" key="7">
    <source>
        <dbReference type="PIRSR" id="PIRSR000183-1"/>
    </source>
</evidence>
<feature type="binding site" evidence="9">
    <location>
        <position position="219"/>
    </location>
    <ligand>
        <name>NAD(+)</name>
        <dbReference type="ChEBI" id="CHEBI:57540"/>
    </ligand>
</feature>
<dbReference type="Pfam" id="PF01262">
    <property type="entry name" value="AlaDh_PNT_C"/>
    <property type="match status" value="1"/>
</dbReference>
<protein>
    <recommendedName>
        <fullName evidence="3 6">Alanine dehydrogenase</fullName>
        <ecNumber evidence="3 6">1.4.1.1</ecNumber>
    </recommendedName>
</protein>
<dbReference type="NCBIfam" id="TIGR00518">
    <property type="entry name" value="alaDH"/>
    <property type="match status" value="1"/>
</dbReference>
<dbReference type="FunFam" id="3.40.50.720:FF:000049">
    <property type="entry name" value="Alanine dehydrogenase"/>
    <property type="match status" value="1"/>
</dbReference>
<dbReference type="GO" id="GO:0042853">
    <property type="term" value="P:L-alanine catabolic process"/>
    <property type="evidence" value="ECO:0007669"/>
    <property type="project" value="UniProtKB-UniPathway"/>
</dbReference>
<feature type="binding site" evidence="9">
    <location>
        <position position="202"/>
    </location>
    <ligand>
        <name>NAD(+)</name>
        <dbReference type="ChEBI" id="CHEBI:57540"/>
    </ligand>
</feature>
<dbReference type="PANTHER" id="PTHR42795">
    <property type="entry name" value="ALANINE DEHYDROGENASE"/>
    <property type="match status" value="1"/>
</dbReference>
<feature type="binding site" evidence="9">
    <location>
        <begin position="266"/>
        <end position="269"/>
    </location>
    <ligand>
        <name>NAD(+)</name>
        <dbReference type="ChEBI" id="CHEBI:57540"/>
    </ligand>
</feature>
<sequence>MIIGVPKEIKEQESRVACTPAAVYQLVQAGNTVYVEKGAGLESGFSDDTYEDAGAKILDQAKDVWEKSDFIYKVKEPLASEYKYFREGLILYTYLHLAANPSLAKALTDSKMVAFAFETVEEDHKLPLLKPMSEVAGRMAVQEGAHFLTKPNGGKGIVLQGVPGVQPAHVIVVGGGTVGTAATRIAVGMGARVTVLDVNIDRLGELFNIFGDKIETLFSNHYNIEKCVKHADMVISTILIPGRKAPKLITEDMVKSMEAGSVIVDVAIDQGGSTELTENHPTTHHDPVFVKHGVIHYAVANIPGAVAMTSTAALSNSTTKYALILAKKGWKEAVKESEGLHKGLNTAAGYVTNKGVADDLALDYKDVDDLI</sequence>
<dbReference type="SUPFAM" id="SSF52283">
    <property type="entry name" value="Formate/glycerate dehydrogenase catalytic domain-like"/>
    <property type="match status" value="1"/>
</dbReference>
<dbReference type="SMART" id="SM01002">
    <property type="entry name" value="AlaDh_PNT_C"/>
    <property type="match status" value="1"/>
</dbReference>
<keyword evidence="5 6" id="KW-0520">NAD</keyword>
<gene>
    <name evidence="12" type="primary">ald2</name>
    <name evidence="12" type="ORF">NCTC13150_00290</name>
</gene>
<proteinExistence type="inferred from homology"/>
<feature type="binding site" evidence="9">
    <location>
        <position position="197"/>
    </location>
    <ligand>
        <name>NAD(+)</name>
        <dbReference type="ChEBI" id="CHEBI:57540"/>
    </ligand>
</feature>
<reference evidence="12 13" key="1">
    <citation type="submission" date="2019-02" db="EMBL/GenBank/DDBJ databases">
        <authorList>
            <consortium name="Pathogen Informatics"/>
        </authorList>
    </citation>
    <scope>NUCLEOTIDE SEQUENCE [LARGE SCALE GENOMIC DNA]</scope>
    <source>
        <strain evidence="12 13">3012STDY7089603</strain>
    </source>
</reference>
<feature type="domain" description="Alanine dehydrogenase/pyridine nucleotide transhydrogenase N-terminal" evidence="11">
    <location>
        <begin position="4"/>
        <end position="136"/>
    </location>
</feature>
<dbReference type="GO" id="GO:0000166">
    <property type="term" value="F:nucleotide binding"/>
    <property type="evidence" value="ECO:0007669"/>
    <property type="project" value="UniProtKB-KW"/>
</dbReference>
<evidence type="ECO:0000256" key="8">
    <source>
        <dbReference type="PIRSR" id="PIRSR000183-2"/>
    </source>
</evidence>
<dbReference type="SMART" id="SM01003">
    <property type="entry name" value="AlaDh_PNT_N"/>
    <property type="match status" value="1"/>
</dbReference>
<dbReference type="PIRSF" id="PIRSF000183">
    <property type="entry name" value="Alanine_dh"/>
    <property type="match status" value="1"/>
</dbReference>
<dbReference type="PANTHER" id="PTHR42795:SF1">
    <property type="entry name" value="ALANINE DEHYDROGENASE"/>
    <property type="match status" value="1"/>
</dbReference>
<dbReference type="EMBL" id="CAACYI010000001">
    <property type="protein sequence ID" value="VFB15786.1"/>
    <property type="molecule type" value="Genomic_DNA"/>
</dbReference>
<evidence type="ECO:0000256" key="1">
    <source>
        <dbReference type="ARBA" id="ARBA00005206"/>
    </source>
</evidence>
<dbReference type="InterPro" id="IPR036291">
    <property type="entry name" value="NAD(P)-bd_dom_sf"/>
</dbReference>
<dbReference type="UniPathway" id="UPA00527">
    <property type="reaction ID" value="UER00585"/>
</dbReference>
<keyword evidence="9" id="KW-0547">Nucleotide-binding</keyword>
<dbReference type="PROSITE" id="PS00837">
    <property type="entry name" value="ALADH_PNT_2"/>
    <property type="match status" value="1"/>
</dbReference>
<feature type="binding site" evidence="9">
    <location>
        <begin position="238"/>
        <end position="239"/>
    </location>
    <ligand>
        <name>NAD(+)</name>
        <dbReference type="ChEBI" id="CHEBI:57540"/>
    </ligand>
</feature>
<comment type="pathway">
    <text evidence="1">Amino-acid degradation; L-alanine degradation via dehydrogenase pathway; NH(3) and pyruvate from L-alanine: step 1/1.</text>
</comment>
<feature type="binding site" evidence="8">
    <location>
        <position position="75"/>
    </location>
    <ligand>
        <name>substrate</name>
    </ligand>
</feature>
<name>A0A8H2M6L0_9FIRM</name>